<organism evidence="2">
    <name type="scientific">uncultured bacterium HF186_75m_14K15</name>
    <dbReference type="NCBI Taxonomy" id="662886"/>
    <lineage>
        <taxon>Bacteria</taxon>
        <taxon>environmental samples</taxon>
    </lineage>
</organism>
<dbReference type="InterPro" id="IPR016024">
    <property type="entry name" value="ARM-type_fold"/>
</dbReference>
<keyword evidence="1" id="KW-0732">Signal</keyword>
<sequence length="402" mass="42610">MTRPYTLLSLGLALLLISASQGVAAPQKQAPPPKPLKKAALKSLIKEATACPVLHGSRCEALKTIIGHREAAAPALLSYLKSKTALHRAIAATALGAIGYGPAGRKVLPLVDDKDPVVQQAAIVATGRLAPDGSVRALARSAGKEDLNIRVLSTTALGLTRKAAAVTPLMRLLVDPHPKVQANAARSLGAIGNSRATLALAAMLADPVTRTPVRLAITESLGRLGDAEAVAILLQATAETEPQIRKAAVVSLGQLKDERAVRALSLLARDVEVREAAIRAIGQIGHVDGLPSLLRIAKEPGADPITVKQAFWALGEIKSEATVAALKPYLVAKDTQMVRLACDALGRVRLPSATQALIDTLHHDDREIREMAAWALQQLTGVNLGTEIARWEQWFYARKNDK</sequence>
<dbReference type="SMART" id="SM00185">
    <property type="entry name" value="ARM"/>
    <property type="match status" value="3"/>
</dbReference>
<reference evidence="2" key="1">
    <citation type="journal article" date="2009" name="Environ. Microbiol. Rep.">
        <title>Characterization of canthaxanthin biosynthesis genes from an uncultured marine bacterium.</title>
        <authorList>
            <person name="Maresca J.A."/>
            <person name="Braff J.C."/>
            <person name="Delong E.F."/>
        </authorList>
    </citation>
    <scope>NUCLEOTIDE SEQUENCE</scope>
</reference>
<dbReference type="EMBL" id="GQ412707">
    <property type="protein sequence ID" value="ACU26425.1"/>
    <property type="molecule type" value="Genomic_DNA"/>
</dbReference>
<dbReference type="SMART" id="SM00567">
    <property type="entry name" value="EZ_HEAT"/>
    <property type="match status" value="8"/>
</dbReference>
<dbReference type="InterPro" id="IPR011989">
    <property type="entry name" value="ARM-like"/>
</dbReference>
<evidence type="ECO:0000256" key="1">
    <source>
        <dbReference type="SAM" id="SignalP"/>
    </source>
</evidence>
<proteinExistence type="predicted"/>
<dbReference type="PANTHER" id="PTHR12697">
    <property type="entry name" value="PBS LYASE HEAT-LIKE PROTEIN"/>
    <property type="match status" value="1"/>
</dbReference>
<dbReference type="AlphaFoldDB" id="C7FPC2"/>
<name>C7FPC2_9BACT</name>
<dbReference type="InterPro" id="IPR004155">
    <property type="entry name" value="PBS_lyase_HEAT"/>
</dbReference>
<accession>C7FPC2</accession>
<feature type="chain" id="PRO_5002976278" evidence="1">
    <location>
        <begin position="25"/>
        <end position="402"/>
    </location>
</feature>
<dbReference type="InterPro" id="IPR000225">
    <property type="entry name" value="Armadillo"/>
</dbReference>
<dbReference type="GO" id="GO:0016491">
    <property type="term" value="F:oxidoreductase activity"/>
    <property type="evidence" value="ECO:0007669"/>
    <property type="project" value="TreeGrafter"/>
</dbReference>
<dbReference type="Pfam" id="PF13646">
    <property type="entry name" value="HEAT_2"/>
    <property type="match status" value="2"/>
</dbReference>
<evidence type="ECO:0000313" key="2">
    <source>
        <dbReference type="EMBL" id="ACU26425.1"/>
    </source>
</evidence>
<dbReference type="Pfam" id="PF03130">
    <property type="entry name" value="HEAT_PBS"/>
    <property type="match status" value="2"/>
</dbReference>
<protein>
    <submittedName>
        <fullName evidence="2">HEAT repeat protein</fullName>
    </submittedName>
</protein>
<dbReference type="Gene3D" id="1.25.10.10">
    <property type="entry name" value="Leucine-rich Repeat Variant"/>
    <property type="match status" value="3"/>
</dbReference>
<dbReference type="SUPFAM" id="SSF48371">
    <property type="entry name" value="ARM repeat"/>
    <property type="match status" value="1"/>
</dbReference>
<feature type="signal peptide" evidence="1">
    <location>
        <begin position="1"/>
        <end position="24"/>
    </location>
</feature>
<dbReference type="PANTHER" id="PTHR12697:SF38">
    <property type="entry name" value="PBS LYASE HEAT DOMAIN PROTEIN REPEAT-CONTAINING PROTEIN"/>
    <property type="match status" value="1"/>
</dbReference>